<keyword evidence="1" id="KW-0129">CBS domain</keyword>
<dbReference type="InterPro" id="IPR046342">
    <property type="entry name" value="CBS_dom_sf"/>
</dbReference>
<dbReference type="PANTHER" id="PTHR43080">
    <property type="entry name" value="CBS DOMAIN-CONTAINING PROTEIN CBSX3, MITOCHONDRIAL"/>
    <property type="match status" value="1"/>
</dbReference>
<comment type="caution">
    <text evidence="3">The sequence shown here is derived from an EMBL/GenBank/DDBJ whole genome shotgun (WGS) entry which is preliminary data.</text>
</comment>
<feature type="domain" description="CBS" evidence="2">
    <location>
        <begin position="6"/>
        <end position="68"/>
    </location>
</feature>
<dbReference type="EMBL" id="MLJW01000069">
    <property type="protein sequence ID" value="OIR03080.1"/>
    <property type="molecule type" value="Genomic_DNA"/>
</dbReference>
<accession>A0A1J5SGB0</accession>
<dbReference type="SMART" id="SM00116">
    <property type="entry name" value="CBS"/>
    <property type="match status" value="2"/>
</dbReference>
<evidence type="ECO:0000313" key="3">
    <source>
        <dbReference type="EMBL" id="OIR03080.1"/>
    </source>
</evidence>
<protein>
    <submittedName>
        <fullName evidence="3">Hypoxic response protein 1</fullName>
    </submittedName>
</protein>
<dbReference type="PROSITE" id="PS51371">
    <property type="entry name" value="CBS"/>
    <property type="match status" value="2"/>
</dbReference>
<dbReference type="SUPFAM" id="SSF54631">
    <property type="entry name" value="CBS-domain pair"/>
    <property type="match status" value="1"/>
</dbReference>
<name>A0A1J5SGB0_9ZZZZ</name>
<dbReference type="PANTHER" id="PTHR43080:SF2">
    <property type="entry name" value="CBS DOMAIN-CONTAINING PROTEIN"/>
    <property type="match status" value="1"/>
</dbReference>
<feature type="domain" description="CBS" evidence="2">
    <location>
        <begin position="76"/>
        <end position="133"/>
    </location>
</feature>
<proteinExistence type="predicted"/>
<evidence type="ECO:0000256" key="1">
    <source>
        <dbReference type="ARBA" id="ARBA00023122"/>
    </source>
</evidence>
<sequence length="149" mass="16392">MPIGELCSRVVVVAERITTVMEAARLMRQHHVGNIVVVNEANGVKCPIGIVTDRDIVVEVVVNRLDPETILVGEIMAAGIATVREQDGVFDTMQLMRRKGVRRLPVVDDEGALVGIIAVDDLIQLLAEEMGELSKLIVHEQVHEAQIRQ</sequence>
<dbReference type="InterPro" id="IPR051257">
    <property type="entry name" value="Diverse_CBS-Domain"/>
</dbReference>
<dbReference type="CDD" id="cd17775">
    <property type="entry name" value="CBS_pair_bact_arch"/>
    <property type="match status" value="1"/>
</dbReference>
<dbReference type="AlphaFoldDB" id="A0A1J5SGB0"/>
<dbReference type="Gene3D" id="3.10.580.10">
    <property type="entry name" value="CBS-domain"/>
    <property type="match status" value="1"/>
</dbReference>
<dbReference type="InterPro" id="IPR000644">
    <property type="entry name" value="CBS_dom"/>
</dbReference>
<evidence type="ECO:0000259" key="2">
    <source>
        <dbReference type="PROSITE" id="PS51371"/>
    </source>
</evidence>
<gene>
    <name evidence="3" type="primary">hrp1_8</name>
    <name evidence="3" type="ORF">GALL_148580</name>
</gene>
<organism evidence="3">
    <name type="scientific">mine drainage metagenome</name>
    <dbReference type="NCBI Taxonomy" id="410659"/>
    <lineage>
        <taxon>unclassified sequences</taxon>
        <taxon>metagenomes</taxon>
        <taxon>ecological metagenomes</taxon>
    </lineage>
</organism>
<dbReference type="Pfam" id="PF00571">
    <property type="entry name" value="CBS"/>
    <property type="match status" value="2"/>
</dbReference>
<reference evidence="3" key="1">
    <citation type="submission" date="2016-10" db="EMBL/GenBank/DDBJ databases">
        <title>Sequence of Gallionella enrichment culture.</title>
        <authorList>
            <person name="Poehlein A."/>
            <person name="Muehling M."/>
            <person name="Daniel R."/>
        </authorList>
    </citation>
    <scope>NUCLEOTIDE SEQUENCE</scope>
</reference>